<gene>
    <name evidence="1" type="ORF">HC176_19490</name>
</gene>
<proteinExistence type="predicted"/>
<dbReference type="Proteomes" id="UP000760545">
    <property type="component" value="Unassembled WGS sequence"/>
</dbReference>
<dbReference type="InterPro" id="IPR043129">
    <property type="entry name" value="ATPase_NBD"/>
</dbReference>
<dbReference type="Gene3D" id="3.30.420.40">
    <property type="match status" value="1"/>
</dbReference>
<keyword evidence="1" id="KW-0418">Kinase</keyword>
<keyword evidence="2" id="KW-1185">Reference proteome</keyword>
<name>A0ABX1DN81_9FLAO</name>
<keyword evidence="1" id="KW-0808">Transferase</keyword>
<evidence type="ECO:0000313" key="1">
    <source>
        <dbReference type="EMBL" id="NJX17656.1"/>
    </source>
</evidence>
<sequence length="51" mass="5903">NVPIHFVGSIAYFSQDIIKDALQPYRLEPGNFVQRPIDGIIDYYRKHIVGK</sequence>
<dbReference type="SUPFAM" id="SSF53067">
    <property type="entry name" value="Actin-like ATPase domain"/>
    <property type="match status" value="1"/>
</dbReference>
<feature type="non-terminal residue" evidence="1">
    <location>
        <position position="1"/>
    </location>
</feature>
<reference evidence="1 2" key="1">
    <citation type="submission" date="2020-03" db="EMBL/GenBank/DDBJ databases">
        <title>Tamlana sp. nov, isolated from XXX.</title>
        <authorList>
            <person name="Cao W.R."/>
        </authorList>
    </citation>
    <scope>NUCLEOTIDE SEQUENCE [LARGE SCALE GENOMIC DNA]</scope>
    <source>
        <strain evidence="1 2">HST1-43</strain>
    </source>
</reference>
<comment type="caution">
    <text evidence="1">The sequence shown here is derived from an EMBL/GenBank/DDBJ whole genome shotgun (WGS) entry which is preliminary data.</text>
</comment>
<protein>
    <submittedName>
        <fullName evidence="1">N-acetylglucosamine kinase</fullName>
    </submittedName>
</protein>
<dbReference type="EMBL" id="JAAVJS010000912">
    <property type="protein sequence ID" value="NJX17656.1"/>
    <property type="molecule type" value="Genomic_DNA"/>
</dbReference>
<organism evidence="1 2">
    <name type="scientific">Tamlana crocina</name>
    <dbReference type="NCBI Taxonomy" id="393006"/>
    <lineage>
        <taxon>Bacteria</taxon>
        <taxon>Pseudomonadati</taxon>
        <taxon>Bacteroidota</taxon>
        <taxon>Flavobacteriia</taxon>
        <taxon>Flavobacteriales</taxon>
        <taxon>Flavobacteriaceae</taxon>
        <taxon>Tamlana</taxon>
    </lineage>
</organism>
<dbReference type="GO" id="GO:0016301">
    <property type="term" value="F:kinase activity"/>
    <property type="evidence" value="ECO:0007669"/>
    <property type="project" value="UniProtKB-KW"/>
</dbReference>
<evidence type="ECO:0000313" key="2">
    <source>
        <dbReference type="Proteomes" id="UP000760545"/>
    </source>
</evidence>
<accession>A0ABX1DN81</accession>